<dbReference type="EMBL" id="JACJLV010000003">
    <property type="protein sequence ID" value="MBM6825797.1"/>
    <property type="molecule type" value="Genomic_DNA"/>
</dbReference>
<dbReference type="PANTHER" id="PTHR21666">
    <property type="entry name" value="PEPTIDASE-RELATED"/>
    <property type="match status" value="1"/>
</dbReference>
<reference evidence="5" key="1">
    <citation type="submission" date="2020-08" db="EMBL/GenBank/DDBJ databases">
        <authorList>
            <person name="Cejkova D."/>
            <person name="Kubasova T."/>
            <person name="Jahodarova E."/>
            <person name="Rychlik I."/>
        </authorList>
    </citation>
    <scope>NUCLEOTIDE SEQUENCE</scope>
    <source>
        <strain evidence="5">An420c</strain>
    </source>
</reference>
<feature type="domain" description="M23ase beta-sheet core" evidence="4">
    <location>
        <begin position="185"/>
        <end position="278"/>
    </location>
</feature>
<name>A0A938X071_9CLOT</name>
<evidence type="ECO:0000313" key="6">
    <source>
        <dbReference type="Proteomes" id="UP000713880"/>
    </source>
</evidence>
<accession>A0A938X071</accession>
<feature type="region of interest" description="Disordered" evidence="2">
    <location>
        <begin position="33"/>
        <end position="143"/>
    </location>
</feature>
<feature type="compositionally biased region" description="Basic and acidic residues" evidence="2">
    <location>
        <begin position="38"/>
        <end position="68"/>
    </location>
</feature>
<dbReference type="GO" id="GO:0004222">
    <property type="term" value="F:metalloendopeptidase activity"/>
    <property type="evidence" value="ECO:0007669"/>
    <property type="project" value="TreeGrafter"/>
</dbReference>
<evidence type="ECO:0000313" key="5">
    <source>
        <dbReference type="EMBL" id="MBM6825797.1"/>
    </source>
</evidence>
<feature type="signal peptide" evidence="3">
    <location>
        <begin position="1"/>
        <end position="29"/>
    </location>
</feature>
<keyword evidence="1 3" id="KW-0732">Signal</keyword>
<dbReference type="Gene3D" id="2.70.70.10">
    <property type="entry name" value="Glucose Permease (Domain IIA)"/>
    <property type="match status" value="1"/>
</dbReference>
<feature type="chain" id="PRO_5043467652" evidence="3">
    <location>
        <begin position="30"/>
        <end position="282"/>
    </location>
</feature>
<dbReference type="CDD" id="cd12797">
    <property type="entry name" value="M23_peptidase"/>
    <property type="match status" value="1"/>
</dbReference>
<dbReference type="AlphaFoldDB" id="A0A938X071"/>
<dbReference type="Proteomes" id="UP000713880">
    <property type="component" value="Unassembled WGS sequence"/>
</dbReference>
<dbReference type="RefSeq" id="WP_204907860.1">
    <property type="nucleotide sequence ID" value="NZ_JACJLV010000003.1"/>
</dbReference>
<sequence>MNKKQSTPPKKRGATVAAVLCFVAAIAIAGTYTLGNSREARQKEEIARTEENAAKEKSNGDTEEKARATDGLVIQDSSDTGGAGEGGTLEKTPGIGTGTGTGSGTGTGTGTGEDAGAGADDRSSTNAESGSTSGAQKTAGTGTALSFSEDSNLVWPVNGTVLMSYSMDKTIYFSTLDQYKYNPALIISAAENDQVIAGTAGIVKSIDESPETGTTVNIDIGSGYELFYGQLKDIQLKVGDYVEANTVIGYVNTPTKYYSVEGSNVYFEMRKDGQPINPVDYM</sequence>
<evidence type="ECO:0000259" key="4">
    <source>
        <dbReference type="Pfam" id="PF01551"/>
    </source>
</evidence>
<evidence type="ECO:0000256" key="2">
    <source>
        <dbReference type="SAM" id="MobiDB-lite"/>
    </source>
</evidence>
<proteinExistence type="predicted"/>
<feature type="compositionally biased region" description="Polar residues" evidence="2">
    <location>
        <begin position="126"/>
        <end position="143"/>
    </location>
</feature>
<feature type="compositionally biased region" description="Gly residues" evidence="2">
    <location>
        <begin position="95"/>
        <end position="115"/>
    </location>
</feature>
<comment type="caution">
    <text evidence="5">The sequence shown here is derived from an EMBL/GenBank/DDBJ whole genome shotgun (WGS) entry which is preliminary data.</text>
</comment>
<evidence type="ECO:0000256" key="1">
    <source>
        <dbReference type="ARBA" id="ARBA00022729"/>
    </source>
</evidence>
<dbReference type="SUPFAM" id="SSF51261">
    <property type="entry name" value="Duplicated hybrid motif"/>
    <property type="match status" value="1"/>
</dbReference>
<gene>
    <name evidence="5" type="ORF">H6A13_01585</name>
</gene>
<reference evidence="5" key="2">
    <citation type="journal article" date="2021" name="Sci. Rep.">
        <title>The distribution of antibiotic resistance genes in chicken gut microbiota commensals.</title>
        <authorList>
            <person name="Juricova H."/>
            <person name="Matiasovicova J."/>
            <person name="Kubasova T."/>
            <person name="Cejkova D."/>
            <person name="Rychlik I."/>
        </authorList>
    </citation>
    <scope>NUCLEOTIDE SEQUENCE</scope>
    <source>
        <strain evidence="5">An420c</strain>
    </source>
</reference>
<dbReference type="Pfam" id="PF01551">
    <property type="entry name" value="Peptidase_M23"/>
    <property type="match status" value="1"/>
</dbReference>
<dbReference type="InterPro" id="IPR016047">
    <property type="entry name" value="M23ase_b-sheet_dom"/>
</dbReference>
<dbReference type="InterPro" id="IPR050570">
    <property type="entry name" value="Cell_wall_metabolism_enzyme"/>
</dbReference>
<dbReference type="PANTHER" id="PTHR21666:SF289">
    <property type="entry name" value="L-ALA--D-GLU ENDOPEPTIDASE"/>
    <property type="match status" value="1"/>
</dbReference>
<organism evidence="5 6">
    <name type="scientific">Mordavella massiliensis</name>
    <dbReference type="NCBI Taxonomy" id="1871024"/>
    <lineage>
        <taxon>Bacteria</taxon>
        <taxon>Bacillati</taxon>
        <taxon>Bacillota</taxon>
        <taxon>Clostridia</taxon>
        <taxon>Eubacteriales</taxon>
        <taxon>Clostridiaceae</taxon>
        <taxon>Mordavella</taxon>
    </lineage>
</organism>
<dbReference type="InterPro" id="IPR011055">
    <property type="entry name" value="Dup_hybrid_motif"/>
</dbReference>
<keyword evidence="6" id="KW-1185">Reference proteome</keyword>
<protein>
    <submittedName>
        <fullName evidence="5">M23 family metallopeptidase</fullName>
    </submittedName>
</protein>
<evidence type="ECO:0000256" key="3">
    <source>
        <dbReference type="SAM" id="SignalP"/>
    </source>
</evidence>